<dbReference type="EMBL" id="BNAO01000004">
    <property type="protein sequence ID" value="GHG69693.1"/>
    <property type="molecule type" value="Genomic_DNA"/>
</dbReference>
<feature type="transmembrane region" description="Helical" evidence="1">
    <location>
        <begin position="51"/>
        <end position="72"/>
    </location>
</feature>
<protein>
    <recommendedName>
        <fullName evidence="4">Anti-sigma factor</fullName>
    </recommendedName>
</protein>
<organism evidence="2 3">
    <name type="scientific">Alishewanella longhuensis</name>
    <dbReference type="NCBI Taxonomy" id="1091037"/>
    <lineage>
        <taxon>Bacteria</taxon>
        <taxon>Pseudomonadati</taxon>
        <taxon>Pseudomonadota</taxon>
        <taxon>Gammaproteobacteria</taxon>
        <taxon>Alteromonadales</taxon>
        <taxon>Alteromonadaceae</taxon>
        <taxon>Alishewanella</taxon>
    </lineage>
</organism>
<evidence type="ECO:0000313" key="2">
    <source>
        <dbReference type="EMBL" id="GHG69693.1"/>
    </source>
</evidence>
<evidence type="ECO:0000256" key="1">
    <source>
        <dbReference type="SAM" id="Phobius"/>
    </source>
</evidence>
<accession>A0ABQ3KYP3</accession>
<gene>
    <name evidence="2" type="ORF">GCM10010919_19800</name>
</gene>
<dbReference type="RefSeq" id="WP_189432819.1">
    <property type="nucleotide sequence ID" value="NZ_BNAO01000004.1"/>
</dbReference>
<keyword evidence="3" id="KW-1185">Reference proteome</keyword>
<dbReference type="Proteomes" id="UP000659697">
    <property type="component" value="Unassembled WGS sequence"/>
</dbReference>
<proteinExistence type="predicted"/>
<name>A0ABQ3KYP3_9ALTE</name>
<comment type="caution">
    <text evidence="2">The sequence shown here is derived from an EMBL/GenBank/DDBJ whole genome shotgun (WGS) entry which is preliminary data.</text>
</comment>
<keyword evidence="1" id="KW-1133">Transmembrane helix</keyword>
<keyword evidence="1" id="KW-0472">Membrane</keyword>
<reference evidence="3" key="1">
    <citation type="journal article" date="2019" name="Int. J. Syst. Evol. Microbiol.">
        <title>The Global Catalogue of Microorganisms (GCM) 10K type strain sequencing project: providing services to taxonomists for standard genome sequencing and annotation.</title>
        <authorList>
            <consortium name="The Broad Institute Genomics Platform"/>
            <consortium name="The Broad Institute Genome Sequencing Center for Infectious Disease"/>
            <person name="Wu L."/>
            <person name="Ma J."/>
        </authorList>
    </citation>
    <scope>NUCLEOTIDE SEQUENCE [LARGE SCALE GENOMIC DNA]</scope>
    <source>
        <strain evidence="3">CGMCC 1.7003</strain>
    </source>
</reference>
<keyword evidence="1" id="KW-0812">Transmembrane</keyword>
<sequence length="207" mass="24108">MSEHKHEQTRFEQQLQRAYQQSKANYPMPKKIRQQILQQADSSKRFSYQNWFRNAQLVLGSIFLTVLGYLMLQPVSISSYQIVVTYTDNATKIESHSLTVRSLPAVVAQFSVDENQQRYQQMLLAQHRINQFHAELGVLHRGQQHWQITMCNHQVVSIDEALLQQLKIYDTQLAQWQLEQSIEVYRGPQGQILAIKPAAQEQQCPLS</sequence>
<evidence type="ECO:0000313" key="3">
    <source>
        <dbReference type="Proteomes" id="UP000659697"/>
    </source>
</evidence>
<evidence type="ECO:0008006" key="4">
    <source>
        <dbReference type="Google" id="ProtNLM"/>
    </source>
</evidence>